<dbReference type="EMBL" id="CP003200">
    <property type="protein sequence ID" value="AEW62769.1"/>
    <property type="molecule type" value="Genomic_DNA"/>
</dbReference>
<organism evidence="1 2">
    <name type="scientific">Klebsiella pneumoniae subsp. pneumoniae (strain HS11286)</name>
    <dbReference type="NCBI Taxonomy" id="1125630"/>
    <lineage>
        <taxon>Bacteria</taxon>
        <taxon>Pseudomonadati</taxon>
        <taxon>Pseudomonadota</taxon>
        <taxon>Gammaproteobacteria</taxon>
        <taxon>Enterobacterales</taxon>
        <taxon>Enterobacteriaceae</taxon>
        <taxon>Klebsiella/Raoultella group</taxon>
        <taxon>Klebsiella</taxon>
        <taxon>Klebsiella pneumoniae complex</taxon>
    </lineage>
</organism>
<evidence type="ECO:0000313" key="2">
    <source>
        <dbReference type="Proteomes" id="UP000007841"/>
    </source>
</evidence>
<gene>
    <name evidence="1" type="ordered locus">KPHS_40710</name>
</gene>
<reference evidence="1 2" key="1">
    <citation type="journal article" date="2012" name="J. Bacteriol.">
        <title>Complete genome sequence of Klebsiella pneumoniae subsp. pneumoniae HS11286, a multidrug-resistant strain isolated from human sputum.</title>
        <authorList>
            <person name="Liu P."/>
            <person name="Li P."/>
            <person name="Jiang X."/>
            <person name="Bi D."/>
            <person name="Xie Y."/>
            <person name="Tai C."/>
            <person name="Deng Z."/>
            <person name="Rajakumar K."/>
            <person name="Ou H.Y."/>
        </authorList>
    </citation>
    <scope>NUCLEOTIDE SEQUENCE [LARGE SCALE GENOMIC DNA]</scope>
    <source>
        <strain evidence="1 2">HS11286</strain>
    </source>
</reference>
<name>A0A0H3H1T5_KLEPH</name>
<dbReference type="RefSeq" id="WP_004217499.1">
    <property type="nucleotide sequence ID" value="NC_016845.1"/>
</dbReference>
<keyword evidence="2" id="KW-1185">Reference proteome</keyword>
<dbReference type="RefSeq" id="YP_005228371.1">
    <property type="nucleotide sequence ID" value="NC_016845.1"/>
</dbReference>
<proteinExistence type="predicted"/>
<dbReference type="AlphaFoldDB" id="A0A0H3H1T5"/>
<accession>A0A0H3H1T5</accession>
<evidence type="ECO:0000313" key="1">
    <source>
        <dbReference type="EMBL" id="AEW62769.1"/>
    </source>
</evidence>
<dbReference type="HOGENOM" id="CLU_2916497_0_0_6"/>
<sequence>MMLRHGWLSGAVPSASLDFAIKSNTLINIDICKNRNKSSVTNKKQTSAEYFIDKKAINKNL</sequence>
<dbReference type="Proteomes" id="UP000007841">
    <property type="component" value="Chromosome"/>
</dbReference>
<dbReference type="KEGG" id="kpm:KPHS_40710"/>
<dbReference type="GeneID" id="11849115"/>
<protein>
    <submittedName>
        <fullName evidence="1">Uncharacterized protein</fullName>
    </submittedName>
</protein>